<feature type="compositionally biased region" description="Polar residues" evidence="8">
    <location>
        <begin position="180"/>
        <end position="192"/>
    </location>
</feature>
<dbReference type="EMBL" id="JACHXD010000006">
    <property type="protein sequence ID" value="MBB3119409.1"/>
    <property type="molecule type" value="Genomic_DNA"/>
</dbReference>
<dbReference type="Gene3D" id="1.20.5.1930">
    <property type="match status" value="1"/>
</dbReference>
<protein>
    <submittedName>
        <fullName evidence="11">Signal transduction histidine kinase</fullName>
    </submittedName>
</protein>
<dbReference type="InterPro" id="IPR011712">
    <property type="entry name" value="Sig_transdc_His_kin_sub3_dim/P"/>
</dbReference>
<keyword evidence="12" id="KW-1185">Reference proteome</keyword>
<dbReference type="Gene3D" id="3.30.450.350">
    <property type="entry name" value="CHASE domain"/>
    <property type="match status" value="1"/>
</dbReference>
<dbReference type="Pfam" id="PF07730">
    <property type="entry name" value="HisKA_3"/>
    <property type="match status" value="1"/>
</dbReference>
<evidence type="ECO:0000256" key="7">
    <source>
        <dbReference type="ARBA" id="ARBA00023136"/>
    </source>
</evidence>
<keyword evidence="7 9" id="KW-0472">Membrane</keyword>
<sequence length="599" mass="65935">MRLFQKQRQPSTLRNPKAWGGVLLSLGVGALLYFVAYTSTESEARERFAIQAGNTQYNIVAGIKAYTDVLRSAASFFQAVDEVSPENFRRYVSGLDLAEHFPAIASINFARHLKAEQRPLFEQSMRHWGQGEGYPNFRLQPPGLRSEYAVLTLLEPMTDNHTKYGMDIAIRPQVAQALAQSRDSGELSSSGQPVGLTEPGQSGMGLRLPVYRKGLPAFSVAERRAAYMGSVGIGFSIQRLMQGALADTSLQQMRVTLYNGIAKPGAPPPLLLFDSESGMAQGPKEASFELDLPVNFNGHLWNAHFSMPERALYSRFDVYLPWLAGALSGTACLLLYALFHTLSSSRQRAIKMARAMTRELRDSQAKLQLSHQKLRRLAAHSDKIKEEERKRIAREIHDDLGQNLLVLRIEADMLASRTQGRHPRLHARASATLRQIDNTIGSVRHIINDLRPHVLDLGLSAAVEWQIGQFRQRSGIGCELVEDGSDKDIDDHCATAYFRILQESLSNISQHAKASQVRVELRHQSGMLRMTISDNGVGIRASSRNKSGSFGLVGIEERVNLLGGQCSIIGIPDAGTTVTVMVPLHASIAAAHAAATLPA</sequence>
<dbReference type="PROSITE" id="PS50839">
    <property type="entry name" value="CHASE"/>
    <property type="match status" value="1"/>
</dbReference>
<dbReference type="AlphaFoldDB" id="A0A7W5BA97"/>
<evidence type="ECO:0000313" key="11">
    <source>
        <dbReference type="EMBL" id="MBB3119409.1"/>
    </source>
</evidence>
<comment type="caution">
    <text evidence="11">The sequence shown here is derived from an EMBL/GenBank/DDBJ whole genome shotgun (WGS) entry which is preliminary data.</text>
</comment>
<keyword evidence="5 9" id="KW-1133">Transmembrane helix</keyword>
<dbReference type="SMART" id="SM01079">
    <property type="entry name" value="CHASE"/>
    <property type="match status" value="1"/>
</dbReference>
<dbReference type="PANTHER" id="PTHR24421">
    <property type="entry name" value="NITRATE/NITRITE SENSOR PROTEIN NARX-RELATED"/>
    <property type="match status" value="1"/>
</dbReference>
<keyword evidence="6" id="KW-0902">Two-component regulatory system</keyword>
<dbReference type="InterPro" id="IPR050482">
    <property type="entry name" value="Sensor_HK_TwoCompSys"/>
</dbReference>
<feature type="region of interest" description="Disordered" evidence="8">
    <location>
        <begin position="180"/>
        <end position="201"/>
    </location>
</feature>
<dbReference type="InterPro" id="IPR006189">
    <property type="entry name" value="CHASE_dom"/>
</dbReference>
<dbReference type="PANTHER" id="PTHR24421:SF59">
    <property type="entry name" value="OXYGEN SENSOR HISTIDINE KINASE NREB"/>
    <property type="match status" value="1"/>
</dbReference>
<evidence type="ECO:0000313" key="12">
    <source>
        <dbReference type="Proteomes" id="UP000541535"/>
    </source>
</evidence>
<feature type="transmembrane region" description="Helical" evidence="9">
    <location>
        <begin position="319"/>
        <end position="339"/>
    </location>
</feature>
<feature type="transmembrane region" description="Helical" evidence="9">
    <location>
        <begin position="21"/>
        <end position="39"/>
    </location>
</feature>
<evidence type="ECO:0000256" key="9">
    <source>
        <dbReference type="SAM" id="Phobius"/>
    </source>
</evidence>
<dbReference type="InterPro" id="IPR003594">
    <property type="entry name" value="HATPase_dom"/>
</dbReference>
<dbReference type="Pfam" id="PF03924">
    <property type="entry name" value="CHASE"/>
    <property type="match status" value="1"/>
</dbReference>
<evidence type="ECO:0000256" key="5">
    <source>
        <dbReference type="ARBA" id="ARBA00022989"/>
    </source>
</evidence>
<keyword evidence="3 9" id="KW-0812">Transmembrane</keyword>
<dbReference type="RefSeq" id="WP_183441250.1">
    <property type="nucleotide sequence ID" value="NZ_JACHXD010000006.1"/>
</dbReference>
<evidence type="ECO:0000256" key="4">
    <source>
        <dbReference type="ARBA" id="ARBA00022777"/>
    </source>
</evidence>
<evidence type="ECO:0000256" key="6">
    <source>
        <dbReference type="ARBA" id="ARBA00023012"/>
    </source>
</evidence>
<evidence type="ECO:0000256" key="1">
    <source>
        <dbReference type="ARBA" id="ARBA00004370"/>
    </source>
</evidence>
<dbReference type="GO" id="GO:0016020">
    <property type="term" value="C:membrane"/>
    <property type="evidence" value="ECO:0007669"/>
    <property type="project" value="UniProtKB-SubCell"/>
</dbReference>
<evidence type="ECO:0000259" key="10">
    <source>
        <dbReference type="PROSITE" id="PS50839"/>
    </source>
</evidence>
<dbReference type="Gene3D" id="3.30.565.10">
    <property type="entry name" value="Histidine kinase-like ATPase, C-terminal domain"/>
    <property type="match status" value="1"/>
</dbReference>
<reference evidence="11 12" key="1">
    <citation type="submission" date="2020-08" db="EMBL/GenBank/DDBJ databases">
        <title>Genomic Encyclopedia of Type Strains, Phase III (KMG-III): the genomes of soil and plant-associated and newly described type strains.</title>
        <authorList>
            <person name="Whitman W."/>
        </authorList>
    </citation>
    <scope>NUCLEOTIDE SEQUENCE [LARGE SCALE GENOMIC DNA]</scope>
    <source>
        <strain evidence="11 12">CECT 8897</strain>
    </source>
</reference>
<proteinExistence type="predicted"/>
<keyword evidence="4 11" id="KW-0418">Kinase</keyword>
<dbReference type="GO" id="GO:0000155">
    <property type="term" value="F:phosphorelay sensor kinase activity"/>
    <property type="evidence" value="ECO:0007669"/>
    <property type="project" value="InterPro"/>
</dbReference>
<keyword evidence="2" id="KW-0808">Transferase</keyword>
<name>A0A7W5BA97_9BURK</name>
<dbReference type="SUPFAM" id="SSF55874">
    <property type="entry name" value="ATPase domain of HSP90 chaperone/DNA topoisomerase II/histidine kinase"/>
    <property type="match status" value="1"/>
</dbReference>
<dbReference type="SMART" id="SM00387">
    <property type="entry name" value="HATPase_c"/>
    <property type="match status" value="1"/>
</dbReference>
<evidence type="ECO:0000256" key="2">
    <source>
        <dbReference type="ARBA" id="ARBA00022679"/>
    </source>
</evidence>
<evidence type="ECO:0000256" key="3">
    <source>
        <dbReference type="ARBA" id="ARBA00022692"/>
    </source>
</evidence>
<accession>A0A7W5BA97</accession>
<dbReference type="Proteomes" id="UP000541535">
    <property type="component" value="Unassembled WGS sequence"/>
</dbReference>
<evidence type="ECO:0000256" key="8">
    <source>
        <dbReference type="SAM" id="MobiDB-lite"/>
    </source>
</evidence>
<dbReference type="InterPro" id="IPR036890">
    <property type="entry name" value="HATPase_C_sf"/>
</dbReference>
<dbReference type="Pfam" id="PF02518">
    <property type="entry name" value="HATPase_c"/>
    <property type="match status" value="1"/>
</dbReference>
<dbReference type="InterPro" id="IPR042240">
    <property type="entry name" value="CHASE_sf"/>
</dbReference>
<dbReference type="CDD" id="cd16917">
    <property type="entry name" value="HATPase_UhpB-NarQ-NarX-like"/>
    <property type="match status" value="1"/>
</dbReference>
<dbReference type="GO" id="GO:0046983">
    <property type="term" value="F:protein dimerization activity"/>
    <property type="evidence" value="ECO:0007669"/>
    <property type="project" value="InterPro"/>
</dbReference>
<organism evidence="11 12">
    <name type="scientific">Pseudoduganella violacea</name>
    <dbReference type="NCBI Taxonomy" id="1715466"/>
    <lineage>
        <taxon>Bacteria</taxon>
        <taxon>Pseudomonadati</taxon>
        <taxon>Pseudomonadota</taxon>
        <taxon>Betaproteobacteria</taxon>
        <taxon>Burkholderiales</taxon>
        <taxon>Oxalobacteraceae</taxon>
        <taxon>Telluria group</taxon>
        <taxon>Pseudoduganella</taxon>
    </lineage>
</organism>
<feature type="domain" description="CHASE" evidence="10">
    <location>
        <begin position="145"/>
        <end position="253"/>
    </location>
</feature>
<comment type="subcellular location">
    <subcellularLocation>
        <location evidence="1">Membrane</location>
    </subcellularLocation>
</comment>
<gene>
    <name evidence="11" type="ORF">FHS03_002461</name>
</gene>